<feature type="compositionally biased region" description="Polar residues" evidence="1">
    <location>
        <begin position="1"/>
        <end position="14"/>
    </location>
</feature>
<accession>F8FK61</accession>
<dbReference type="RefSeq" id="WP_013919255.1">
    <property type="nucleotide sequence ID" value="NC_015690.1"/>
</dbReference>
<sequence>MTDQQASEALQNNYRKVADQRYEVSDYTSSDESSKGTAVTHEQFSDAYTSGTSDGQFQLENGVVHSPAEGYEENEAEA</sequence>
<evidence type="ECO:0000256" key="1">
    <source>
        <dbReference type="SAM" id="MobiDB-lite"/>
    </source>
</evidence>
<reference evidence="2 3" key="2">
    <citation type="journal article" date="2013" name="Genome Announc.">
        <title>Genome Sequence of Growth-Improving Paenibacillus mucilaginosus Strain KNP414.</title>
        <authorList>
            <person name="Lu J.J."/>
            <person name="Wang J.F."/>
            <person name="Hu X.F."/>
        </authorList>
    </citation>
    <scope>NUCLEOTIDE SEQUENCE [LARGE SCALE GENOMIC DNA]</scope>
    <source>
        <strain evidence="2 3">KNP414</strain>
    </source>
</reference>
<feature type="compositionally biased region" description="Polar residues" evidence="1">
    <location>
        <begin position="26"/>
        <end position="59"/>
    </location>
</feature>
<organism evidence="2 3">
    <name type="scientific">Paenibacillus mucilaginosus (strain KNP414)</name>
    <dbReference type="NCBI Taxonomy" id="1036673"/>
    <lineage>
        <taxon>Bacteria</taxon>
        <taxon>Bacillati</taxon>
        <taxon>Bacillota</taxon>
        <taxon>Bacilli</taxon>
        <taxon>Bacillales</taxon>
        <taxon>Paenibacillaceae</taxon>
        <taxon>Paenibacillus</taxon>
    </lineage>
</organism>
<evidence type="ECO:0000313" key="3">
    <source>
        <dbReference type="Proteomes" id="UP000006620"/>
    </source>
</evidence>
<feature type="region of interest" description="Disordered" evidence="1">
    <location>
        <begin position="1"/>
        <end position="78"/>
    </location>
</feature>
<dbReference type="Proteomes" id="UP000006620">
    <property type="component" value="Chromosome"/>
</dbReference>
<dbReference type="HOGENOM" id="CLU_2618687_0_0_9"/>
<dbReference type="Pfam" id="PF13217">
    <property type="entry name" value="DUF4025"/>
    <property type="match status" value="1"/>
</dbReference>
<dbReference type="InterPro" id="IPR025100">
    <property type="entry name" value="DUF4025"/>
</dbReference>
<name>F8FK61_PAEMK</name>
<evidence type="ECO:0000313" key="2">
    <source>
        <dbReference type="EMBL" id="AEI44102.1"/>
    </source>
</evidence>
<dbReference type="KEGG" id="pms:KNP414_05578"/>
<dbReference type="EMBL" id="CP002869">
    <property type="protein sequence ID" value="AEI44102.1"/>
    <property type="molecule type" value="Genomic_DNA"/>
</dbReference>
<protein>
    <recommendedName>
        <fullName evidence="4">DUF4025 domain-containing protein</fullName>
    </recommendedName>
</protein>
<reference evidence="3" key="1">
    <citation type="submission" date="2011-06" db="EMBL/GenBank/DDBJ databases">
        <title>Complete genome sequence of Paenibacillus mucilaginosus KNP414.</title>
        <authorList>
            <person name="Wang J."/>
            <person name="Hu S."/>
            <person name="Hu X."/>
            <person name="Zhang B."/>
            <person name="Dong D."/>
            <person name="Zhang S."/>
            <person name="Zhao K."/>
            <person name="Wu D."/>
        </authorList>
    </citation>
    <scope>NUCLEOTIDE SEQUENCE [LARGE SCALE GENOMIC DNA]</scope>
    <source>
        <strain evidence="3">KNP414</strain>
    </source>
</reference>
<dbReference type="AlphaFoldDB" id="F8FK61"/>
<proteinExistence type="predicted"/>
<evidence type="ECO:0008006" key="4">
    <source>
        <dbReference type="Google" id="ProtNLM"/>
    </source>
</evidence>
<gene>
    <name evidence="2" type="ordered locus">KNP414_05578</name>
</gene>
<dbReference type="PATRIC" id="fig|1036673.3.peg.5173"/>